<dbReference type="AlphaFoldDB" id="A0A4V2F6Z7"/>
<evidence type="ECO:0000313" key="3">
    <source>
        <dbReference type="Proteomes" id="UP000292209"/>
    </source>
</evidence>
<reference evidence="2 3" key="1">
    <citation type="submission" date="2019-02" db="EMBL/GenBank/DDBJ databases">
        <title>Genomic Encyclopedia of Archaeal and Bacterial Type Strains, Phase II (KMG-II): from individual species to whole genera.</title>
        <authorList>
            <person name="Goeker M."/>
        </authorList>
    </citation>
    <scope>NUCLEOTIDE SEQUENCE [LARGE SCALE GENOMIC DNA]</scope>
    <source>
        <strain evidence="2 3">DSM 21411</strain>
    </source>
</reference>
<dbReference type="OrthoDB" id="839186at2"/>
<comment type="caution">
    <text evidence="2">The sequence shown here is derived from an EMBL/GenBank/DDBJ whole genome shotgun (WGS) entry which is preliminary data.</text>
</comment>
<evidence type="ECO:0000256" key="1">
    <source>
        <dbReference type="SAM" id="Phobius"/>
    </source>
</evidence>
<keyword evidence="1" id="KW-1133">Transmembrane helix</keyword>
<feature type="transmembrane region" description="Helical" evidence="1">
    <location>
        <begin position="12"/>
        <end position="30"/>
    </location>
</feature>
<protein>
    <submittedName>
        <fullName evidence="2">Uncharacterized protein</fullName>
    </submittedName>
</protein>
<keyword evidence="3" id="KW-1185">Reference proteome</keyword>
<sequence length="128" mass="14753">MLVRLKRSILSRLVIFTLLFNFINLTANFYHASVMDSTLLPHHDPIDSLAELVLEFVLDMDEETIPDTDIPHEKKKISDIKLNLPSKISTCLKKNNYSLSAYSEYYSKLFKSLEMDVNAPPPRLIQIL</sequence>
<evidence type="ECO:0000313" key="2">
    <source>
        <dbReference type="EMBL" id="RZS98059.1"/>
    </source>
</evidence>
<gene>
    <name evidence="2" type="ORF">BC751_3691</name>
</gene>
<name>A0A4V2F6Z7_9BACT</name>
<accession>A0A4V2F6Z7</accession>
<organism evidence="2 3">
    <name type="scientific">Cecembia calidifontis</name>
    <dbReference type="NCBI Taxonomy" id="1187080"/>
    <lineage>
        <taxon>Bacteria</taxon>
        <taxon>Pseudomonadati</taxon>
        <taxon>Bacteroidota</taxon>
        <taxon>Cytophagia</taxon>
        <taxon>Cytophagales</taxon>
        <taxon>Cyclobacteriaceae</taxon>
        <taxon>Cecembia</taxon>
    </lineage>
</organism>
<dbReference type="Proteomes" id="UP000292209">
    <property type="component" value="Unassembled WGS sequence"/>
</dbReference>
<proteinExistence type="predicted"/>
<keyword evidence="1" id="KW-0472">Membrane</keyword>
<keyword evidence="1" id="KW-0812">Transmembrane</keyword>
<dbReference type="EMBL" id="SGXG01000001">
    <property type="protein sequence ID" value="RZS98059.1"/>
    <property type="molecule type" value="Genomic_DNA"/>
</dbReference>